<accession>A0A7X6R648</accession>
<evidence type="ECO:0000313" key="1">
    <source>
        <dbReference type="EMBL" id="NKY30204.1"/>
    </source>
</evidence>
<name>A0A7X6R648_9NOCA</name>
<protein>
    <submittedName>
        <fullName evidence="1">Uncharacterized protein</fullName>
    </submittedName>
</protein>
<dbReference type="Proteomes" id="UP000540698">
    <property type="component" value="Unassembled WGS sequence"/>
</dbReference>
<dbReference type="InterPro" id="IPR046268">
    <property type="entry name" value="DUF6301"/>
</dbReference>
<sequence length="163" mass="17600">MTEWRALTDNEIVDLATGLRSLDGSQPMDAVPRLAESFGWKVLTVHPDRAMLDAGFGMASGKIHGRDGRIVDIELRVTDFAPNDAQGRALSRDAFVTMVEALTGALGEPTTRVPGATAEIRWAGPDTTLVAADLGRSVELSLTDNSWLALHDQSVELDQQEQS</sequence>
<organism evidence="1 2">
    <name type="scientific">Nocardia gamkensis</name>
    <dbReference type="NCBI Taxonomy" id="352869"/>
    <lineage>
        <taxon>Bacteria</taxon>
        <taxon>Bacillati</taxon>
        <taxon>Actinomycetota</taxon>
        <taxon>Actinomycetes</taxon>
        <taxon>Mycobacteriales</taxon>
        <taxon>Nocardiaceae</taxon>
        <taxon>Nocardia</taxon>
    </lineage>
</organism>
<dbReference type="EMBL" id="JAAXOS010000016">
    <property type="protein sequence ID" value="NKY30204.1"/>
    <property type="molecule type" value="Genomic_DNA"/>
</dbReference>
<dbReference type="Pfam" id="PF19818">
    <property type="entry name" value="DUF6301"/>
    <property type="match status" value="1"/>
</dbReference>
<dbReference type="RefSeq" id="WP_062971824.1">
    <property type="nucleotide sequence ID" value="NZ_JAAXOS010000016.1"/>
</dbReference>
<gene>
    <name evidence="1" type="ORF">HGB38_28910</name>
</gene>
<proteinExistence type="predicted"/>
<reference evidence="1 2" key="1">
    <citation type="submission" date="2020-04" db="EMBL/GenBank/DDBJ databases">
        <title>MicrobeNet Type strains.</title>
        <authorList>
            <person name="Nicholson A.C."/>
        </authorList>
    </citation>
    <scope>NUCLEOTIDE SEQUENCE [LARGE SCALE GENOMIC DNA]</scope>
    <source>
        <strain evidence="1 2">DSM 44956</strain>
    </source>
</reference>
<comment type="caution">
    <text evidence="1">The sequence shown here is derived from an EMBL/GenBank/DDBJ whole genome shotgun (WGS) entry which is preliminary data.</text>
</comment>
<keyword evidence="2" id="KW-1185">Reference proteome</keyword>
<dbReference type="AlphaFoldDB" id="A0A7X6R648"/>
<evidence type="ECO:0000313" key="2">
    <source>
        <dbReference type="Proteomes" id="UP000540698"/>
    </source>
</evidence>